<keyword evidence="2" id="KW-1185">Reference proteome</keyword>
<gene>
    <name evidence="1" type="ORF">SAMN02982927_00626</name>
</gene>
<dbReference type="InterPro" id="IPR006901">
    <property type="entry name" value="TrmK"/>
</dbReference>
<dbReference type="GO" id="GO:0032259">
    <property type="term" value="P:methylation"/>
    <property type="evidence" value="ECO:0007669"/>
    <property type="project" value="UniProtKB-KW"/>
</dbReference>
<dbReference type="Proteomes" id="UP000198752">
    <property type="component" value="Unassembled WGS sequence"/>
</dbReference>
<keyword evidence="1" id="KW-0489">Methyltransferase</keyword>
<dbReference type="OrthoDB" id="5881184at2"/>
<reference evidence="2" key="1">
    <citation type="submission" date="2016-10" db="EMBL/GenBank/DDBJ databases">
        <authorList>
            <person name="Varghese N."/>
            <person name="Submissions S."/>
        </authorList>
    </citation>
    <scope>NUCLEOTIDE SEQUENCE [LARGE SCALE GENOMIC DNA]</scope>
    <source>
        <strain evidence="2">ATCC 700379</strain>
    </source>
</reference>
<dbReference type="PANTHER" id="PTHR38451">
    <property type="entry name" value="TRNA (ADENINE(22)-N(1))-METHYLTRANSFERASE"/>
    <property type="match status" value="1"/>
</dbReference>
<dbReference type="AlphaFoldDB" id="A0A1I2P1G6"/>
<evidence type="ECO:0000313" key="2">
    <source>
        <dbReference type="Proteomes" id="UP000198752"/>
    </source>
</evidence>
<dbReference type="InterPro" id="IPR029063">
    <property type="entry name" value="SAM-dependent_MTases_sf"/>
</dbReference>
<proteinExistence type="predicted"/>
<accession>A0A1I2P1G6</accession>
<evidence type="ECO:0000313" key="1">
    <source>
        <dbReference type="EMBL" id="SFG08899.1"/>
    </source>
</evidence>
<dbReference type="STRING" id="269670.SAMN02982927_00626"/>
<sequence length="235" mass="26385">METIHLSPRLNAVLQFIPKSACLADIGSDHAHLPSRAVQEGRIDFAIAGEVRRGPYHQSVSTVASLGLQDKIDVRMGDGLDVIREPHEVNAIAIAGMGGELIADILERGKGKIGPDTVLILQPNIREARVRRWLDQNGWIISDEAIVNEGHHVYEVIHARQGSRTQPLSEQELLMGPMLSSERNPIFIKKWYSRERRLIGILHALRNTEHSDEVLAKIKESQKELQLIRSCFNNH</sequence>
<dbReference type="GO" id="GO:0160105">
    <property type="term" value="F:tRNA (adenine(22)-N1)-methyltransferase activity"/>
    <property type="evidence" value="ECO:0007669"/>
    <property type="project" value="InterPro"/>
</dbReference>
<dbReference type="Gene3D" id="3.40.50.150">
    <property type="entry name" value="Vaccinia Virus protein VP39"/>
    <property type="match status" value="1"/>
</dbReference>
<keyword evidence="1" id="KW-0808">Transferase</keyword>
<dbReference type="Gene3D" id="1.10.287.1890">
    <property type="match status" value="1"/>
</dbReference>
<protein>
    <submittedName>
        <fullName evidence="1">tRNA (Adenine22-N1)-methyltransferase</fullName>
    </submittedName>
</protein>
<dbReference type="RefSeq" id="WP_093669991.1">
    <property type="nucleotide sequence ID" value="NZ_FOOY01000004.1"/>
</dbReference>
<dbReference type="EMBL" id="FOOY01000004">
    <property type="protein sequence ID" value="SFG08899.1"/>
    <property type="molecule type" value="Genomic_DNA"/>
</dbReference>
<dbReference type="Pfam" id="PF04816">
    <property type="entry name" value="TrmK"/>
    <property type="match status" value="1"/>
</dbReference>
<dbReference type="PANTHER" id="PTHR38451:SF1">
    <property type="entry name" value="TRNA (ADENINE(22)-N(1))-METHYLTRANSFERASE"/>
    <property type="match status" value="1"/>
</dbReference>
<organism evidence="1 2">
    <name type="scientific">Sporolactobacillus nakayamae</name>
    <dbReference type="NCBI Taxonomy" id="269670"/>
    <lineage>
        <taxon>Bacteria</taxon>
        <taxon>Bacillati</taxon>
        <taxon>Bacillota</taxon>
        <taxon>Bacilli</taxon>
        <taxon>Bacillales</taxon>
        <taxon>Sporolactobacillaceae</taxon>
        <taxon>Sporolactobacillus</taxon>
    </lineage>
</organism>
<dbReference type="PIRSF" id="PIRSF018637">
    <property type="entry name" value="TrmK"/>
    <property type="match status" value="1"/>
</dbReference>
<name>A0A1I2P1G6_9BACL</name>